<dbReference type="GO" id="GO:0006508">
    <property type="term" value="P:proteolysis"/>
    <property type="evidence" value="ECO:0007669"/>
    <property type="project" value="UniProtKB-KW"/>
</dbReference>
<dbReference type="InterPro" id="IPR013426">
    <property type="entry name" value="EpsH-like"/>
</dbReference>
<feature type="transmembrane region" description="Helical" evidence="8">
    <location>
        <begin position="301"/>
        <end position="322"/>
    </location>
</feature>
<evidence type="ECO:0000256" key="6">
    <source>
        <dbReference type="ARBA" id="ARBA00022989"/>
    </source>
</evidence>
<evidence type="ECO:0000256" key="8">
    <source>
        <dbReference type="SAM" id="Phobius"/>
    </source>
</evidence>
<comment type="caution">
    <text evidence="9">The sequence shown here is derived from an EMBL/GenBank/DDBJ whole genome shotgun (WGS) entry which is preliminary data.</text>
</comment>
<feature type="transmembrane region" description="Helical" evidence="8">
    <location>
        <begin position="52"/>
        <end position="68"/>
    </location>
</feature>
<evidence type="ECO:0000256" key="4">
    <source>
        <dbReference type="ARBA" id="ARBA00022692"/>
    </source>
</evidence>
<comment type="subcellular location">
    <subcellularLocation>
        <location evidence="1">Cell membrane</location>
        <topology evidence="1">Multi-pass membrane protein</topology>
    </subcellularLocation>
</comment>
<keyword evidence="3" id="KW-0645">Protease</keyword>
<feature type="transmembrane region" description="Helical" evidence="8">
    <location>
        <begin position="80"/>
        <end position="98"/>
    </location>
</feature>
<organism evidence="9">
    <name type="scientific">Acidicaldus sp</name>
    <dbReference type="NCBI Taxonomy" id="1872105"/>
    <lineage>
        <taxon>Bacteria</taxon>
        <taxon>Pseudomonadati</taxon>
        <taxon>Pseudomonadota</taxon>
        <taxon>Alphaproteobacteria</taxon>
        <taxon>Acetobacterales</taxon>
        <taxon>Acetobacteraceae</taxon>
        <taxon>Acidicaldus</taxon>
    </lineage>
</organism>
<proteinExistence type="predicted"/>
<evidence type="ECO:0000313" key="9">
    <source>
        <dbReference type="EMBL" id="HGC41648.1"/>
    </source>
</evidence>
<feature type="transmembrane region" description="Helical" evidence="8">
    <location>
        <begin position="186"/>
        <end position="209"/>
    </location>
</feature>
<dbReference type="Pfam" id="PF09721">
    <property type="entry name" value="Exosortase_EpsH"/>
    <property type="match status" value="1"/>
</dbReference>
<dbReference type="NCBIfam" id="TIGR04178">
    <property type="entry name" value="exo_archaeo"/>
    <property type="match status" value="1"/>
</dbReference>
<evidence type="ECO:0000256" key="5">
    <source>
        <dbReference type="ARBA" id="ARBA00022801"/>
    </source>
</evidence>
<dbReference type="AlphaFoldDB" id="A0A8J4H864"/>
<dbReference type="EC" id="3.4.22.-" evidence="9"/>
<accession>A0A8J4H864</accession>
<evidence type="ECO:0000256" key="2">
    <source>
        <dbReference type="ARBA" id="ARBA00022475"/>
    </source>
</evidence>
<dbReference type="NCBIfam" id="TIGR03109">
    <property type="entry name" value="exosort_XrtA"/>
    <property type="match status" value="1"/>
</dbReference>
<dbReference type="InterPro" id="IPR017540">
    <property type="entry name" value="Exosortase-1"/>
</dbReference>
<evidence type="ECO:0000256" key="1">
    <source>
        <dbReference type="ARBA" id="ARBA00004651"/>
    </source>
</evidence>
<keyword evidence="4 8" id="KW-0812">Transmembrane</keyword>
<dbReference type="InterPro" id="IPR019127">
    <property type="entry name" value="Exosortase"/>
</dbReference>
<dbReference type="NCBIfam" id="TIGR02602">
    <property type="entry name" value="8TM_EpsH"/>
    <property type="match status" value="1"/>
</dbReference>
<gene>
    <name evidence="9" type="primary">xrt</name>
    <name evidence="9" type="ORF">ENY07_00245</name>
</gene>
<name>A0A8J4H864_9PROT</name>
<feature type="transmembrane region" description="Helical" evidence="8">
    <location>
        <begin position="136"/>
        <end position="153"/>
    </location>
</feature>
<feature type="transmembrane region" description="Helical" evidence="8">
    <location>
        <begin position="260"/>
        <end position="280"/>
    </location>
</feature>
<keyword evidence="2" id="KW-1003">Cell membrane</keyword>
<evidence type="ECO:0000256" key="7">
    <source>
        <dbReference type="ARBA" id="ARBA00023136"/>
    </source>
</evidence>
<keyword evidence="6 8" id="KW-1133">Transmembrane helix</keyword>
<sequence>MRVSAVLPVETTSAWAGLRRAAPALALGLVLLGAAFHREAAAAVATWAASTAYNHGFLVLPIALWLIWDRRAALAGVQPRPVPLVLLAALPLGLAWFAAERLGIMEGRQLAAMGFVEVLLLAVLGWRFYWLLALPFLYLFFLVPFGGFLVPMLQDFTAAFINHGLDLIGIPHFSNGFTIEIPEGSFYIAEACAGLRFLIASIAFGVLYAGVMYESPWRRAAFIVASIVVPIIANGLRALGIVSLGHILGSAEAATADHIIYGWGFFALVTFLLILLGLPFREAPAVVAPRRDFSPPPHGGLLGTALLLGLLALAAPLVAYGFDRAAAAQTVGLPENLLDGCTPAPSSRPAALREANGVLGAYDCAAEGVRVWLAAFPPRTDPTLVLTALRQFTGEAGAADAAVRPLLEAVPPWRLVLTRAESEGPFRGSVSALWVAGQGMGPGLRLRLLQGWRSLHGGAGVPLIVVVSPAPASSDGLAAIRAFPAAHRAFSARLARFSAAPGP</sequence>
<dbReference type="GO" id="GO:0005886">
    <property type="term" value="C:plasma membrane"/>
    <property type="evidence" value="ECO:0007669"/>
    <property type="project" value="UniProtKB-SubCell"/>
</dbReference>
<dbReference type="InterPro" id="IPR026392">
    <property type="entry name" value="Exo/Archaeosortase_dom"/>
</dbReference>
<protein>
    <submittedName>
        <fullName evidence="9">Exosortase</fullName>
        <ecNumber evidence="9">3.4.22.-</ecNumber>
    </submittedName>
</protein>
<feature type="transmembrane region" description="Helical" evidence="8">
    <location>
        <begin position="110"/>
        <end position="129"/>
    </location>
</feature>
<dbReference type="GO" id="GO:0008233">
    <property type="term" value="F:peptidase activity"/>
    <property type="evidence" value="ECO:0007669"/>
    <property type="project" value="UniProtKB-KW"/>
</dbReference>
<dbReference type="EMBL" id="DTQM01000003">
    <property type="protein sequence ID" value="HGC41648.1"/>
    <property type="molecule type" value="Genomic_DNA"/>
</dbReference>
<evidence type="ECO:0000256" key="3">
    <source>
        <dbReference type="ARBA" id="ARBA00022670"/>
    </source>
</evidence>
<keyword evidence="5 9" id="KW-0378">Hydrolase</keyword>
<feature type="transmembrane region" description="Helical" evidence="8">
    <location>
        <begin position="221"/>
        <end position="248"/>
    </location>
</feature>
<keyword evidence="7 8" id="KW-0472">Membrane</keyword>
<reference evidence="9" key="1">
    <citation type="journal article" date="2020" name="mSystems">
        <title>Genome- and Community-Level Interaction Insights into Carbon Utilization and Element Cycling Functions of Hydrothermarchaeota in Hydrothermal Sediment.</title>
        <authorList>
            <person name="Zhou Z."/>
            <person name="Liu Y."/>
            <person name="Xu W."/>
            <person name="Pan J."/>
            <person name="Luo Z.H."/>
            <person name="Li M."/>
        </authorList>
    </citation>
    <scope>NUCLEOTIDE SEQUENCE</scope>
    <source>
        <strain evidence="9">SpSt-997</strain>
    </source>
</reference>